<feature type="region of interest" description="Disordered" evidence="1">
    <location>
        <begin position="1"/>
        <end position="66"/>
    </location>
</feature>
<sequence>METLGRRAQPVEVPGWGVPVRPNPAPSHSIPTQSRPLPAPFLHAPPPAVPRSSPIAHPHSSSSDCGLGRRVCCWSCRRGSGESPVSVVVQSKLALESLEAEVEALVVELEVEAPLMLACRDANSRNITSFSAGLSACTVCACCRGFSRRENRLEQW</sequence>
<gene>
    <name evidence="2" type="ORF">B0H16DRAFT_1544608</name>
</gene>
<feature type="compositionally biased region" description="Low complexity" evidence="1">
    <location>
        <begin position="50"/>
        <end position="63"/>
    </location>
</feature>
<dbReference type="AlphaFoldDB" id="A0AAD7NBB4"/>
<comment type="caution">
    <text evidence="2">The sequence shown here is derived from an EMBL/GenBank/DDBJ whole genome shotgun (WGS) entry which is preliminary data.</text>
</comment>
<protein>
    <submittedName>
        <fullName evidence="2">Uncharacterized protein</fullName>
    </submittedName>
</protein>
<name>A0AAD7NBB4_9AGAR</name>
<keyword evidence="3" id="KW-1185">Reference proteome</keyword>
<proteinExistence type="predicted"/>
<evidence type="ECO:0000313" key="3">
    <source>
        <dbReference type="Proteomes" id="UP001215598"/>
    </source>
</evidence>
<organism evidence="2 3">
    <name type="scientific">Mycena metata</name>
    <dbReference type="NCBI Taxonomy" id="1033252"/>
    <lineage>
        <taxon>Eukaryota</taxon>
        <taxon>Fungi</taxon>
        <taxon>Dikarya</taxon>
        <taxon>Basidiomycota</taxon>
        <taxon>Agaricomycotina</taxon>
        <taxon>Agaricomycetes</taxon>
        <taxon>Agaricomycetidae</taxon>
        <taxon>Agaricales</taxon>
        <taxon>Marasmiineae</taxon>
        <taxon>Mycenaceae</taxon>
        <taxon>Mycena</taxon>
    </lineage>
</organism>
<reference evidence="2" key="1">
    <citation type="submission" date="2023-03" db="EMBL/GenBank/DDBJ databases">
        <title>Massive genome expansion in bonnet fungi (Mycena s.s.) driven by repeated elements and novel gene families across ecological guilds.</title>
        <authorList>
            <consortium name="Lawrence Berkeley National Laboratory"/>
            <person name="Harder C.B."/>
            <person name="Miyauchi S."/>
            <person name="Viragh M."/>
            <person name="Kuo A."/>
            <person name="Thoen E."/>
            <person name="Andreopoulos B."/>
            <person name="Lu D."/>
            <person name="Skrede I."/>
            <person name="Drula E."/>
            <person name="Henrissat B."/>
            <person name="Morin E."/>
            <person name="Kohler A."/>
            <person name="Barry K."/>
            <person name="LaButti K."/>
            <person name="Morin E."/>
            <person name="Salamov A."/>
            <person name="Lipzen A."/>
            <person name="Mereny Z."/>
            <person name="Hegedus B."/>
            <person name="Baldrian P."/>
            <person name="Stursova M."/>
            <person name="Weitz H."/>
            <person name="Taylor A."/>
            <person name="Grigoriev I.V."/>
            <person name="Nagy L.G."/>
            <person name="Martin F."/>
            <person name="Kauserud H."/>
        </authorList>
    </citation>
    <scope>NUCLEOTIDE SEQUENCE</scope>
    <source>
        <strain evidence="2">CBHHK182m</strain>
    </source>
</reference>
<dbReference type="Proteomes" id="UP001215598">
    <property type="component" value="Unassembled WGS sequence"/>
</dbReference>
<evidence type="ECO:0000256" key="1">
    <source>
        <dbReference type="SAM" id="MobiDB-lite"/>
    </source>
</evidence>
<feature type="compositionally biased region" description="Pro residues" evidence="1">
    <location>
        <begin position="37"/>
        <end position="49"/>
    </location>
</feature>
<dbReference type="EMBL" id="JARKIB010000055">
    <property type="protein sequence ID" value="KAJ7753578.1"/>
    <property type="molecule type" value="Genomic_DNA"/>
</dbReference>
<accession>A0AAD7NBB4</accession>
<evidence type="ECO:0000313" key="2">
    <source>
        <dbReference type="EMBL" id="KAJ7753578.1"/>
    </source>
</evidence>